<dbReference type="Proteomes" id="UP000319424">
    <property type="component" value="Unassembled WGS sequence"/>
</dbReference>
<accession>A0A552V0R8</accession>
<gene>
    <name evidence="8" type="ORF">FL857_09310</name>
</gene>
<keyword evidence="3 5" id="KW-0378">Hydrolase</keyword>
<keyword evidence="4 5" id="KW-0720">Serine protease</keyword>
<dbReference type="GO" id="GO:0004175">
    <property type="term" value="F:endopeptidase activity"/>
    <property type="evidence" value="ECO:0007669"/>
    <property type="project" value="TreeGrafter"/>
</dbReference>
<feature type="transmembrane region" description="Helical" evidence="6">
    <location>
        <begin position="21"/>
        <end position="40"/>
    </location>
</feature>
<evidence type="ECO:0000313" key="9">
    <source>
        <dbReference type="Proteomes" id="UP000319424"/>
    </source>
</evidence>
<comment type="similarity">
    <text evidence="1 5">Belongs to the peptidase S41A family.</text>
</comment>
<dbReference type="GO" id="GO:0008236">
    <property type="term" value="F:serine-type peptidase activity"/>
    <property type="evidence" value="ECO:0007669"/>
    <property type="project" value="UniProtKB-KW"/>
</dbReference>
<dbReference type="PANTHER" id="PTHR32060">
    <property type="entry name" value="TAIL-SPECIFIC PROTEASE"/>
    <property type="match status" value="1"/>
</dbReference>
<dbReference type="GO" id="GO:0030288">
    <property type="term" value="C:outer membrane-bounded periplasmic space"/>
    <property type="evidence" value="ECO:0007669"/>
    <property type="project" value="TreeGrafter"/>
</dbReference>
<dbReference type="PROSITE" id="PS50106">
    <property type="entry name" value="PDZ"/>
    <property type="match status" value="1"/>
</dbReference>
<name>A0A552V0R8_9FIRM</name>
<protein>
    <submittedName>
        <fullName evidence="8">PDZ domain-containing protein</fullName>
    </submittedName>
</protein>
<dbReference type="CDD" id="cd06782">
    <property type="entry name" value="cpPDZ_CPP-like"/>
    <property type="match status" value="1"/>
</dbReference>
<evidence type="ECO:0000256" key="3">
    <source>
        <dbReference type="ARBA" id="ARBA00022801"/>
    </source>
</evidence>
<dbReference type="SUPFAM" id="SSF50156">
    <property type="entry name" value="PDZ domain-like"/>
    <property type="match status" value="1"/>
</dbReference>
<dbReference type="EMBL" id="VJXW01000016">
    <property type="protein sequence ID" value="TRW24032.1"/>
    <property type="molecule type" value="Genomic_DNA"/>
</dbReference>
<feature type="domain" description="PDZ" evidence="7">
    <location>
        <begin position="100"/>
        <end position="169"/>
    </location>
</feature>
<comment type="caution">
    <text evidence="8">The sequence shown here is derived from an EMBL/GenBank/DDBJ whole genome shotgun (WGS) entry which is preliminary data.</text>
</comment>
<proteinExistence type="inferred from homology"/>
<dbReference type="InterPro" id="IPR041489">
    <property type="entry name" value="PDZ_6"/>
</dbReference>
<keyword evidence="6" id="KW-0812">Transmembrane</keyword>
<reference evidence="8 9" key="1">
    <citation type="submission" date="2019-07" db="EMBL/GenBank/DDBJ databases">
        <title>Criibacterium bergeronii gen. nov., sp. nov. isolated from human clinical samples.</title>
        <authorList>
            <person name="Maheux A.F."/>
            <person name="Boudreau D.K."/>
            <person name="Berube E."/>
            <person name="Brodeur S."/>
            <person name="Bernard K.A."/>
            <person name="Abed J.Y."/>
            <person name="Ducrey E."/>
            <person name="Guay E.F."/>
            <person name="Raymond F."/>
            <person name="Corbeil J."/>
            <person name="Domingo M.-C."/>
            <person name="Roy P.H."/>
            <person name="Boissinot M."/>
            <person name="Tocheva E.I."/>
            <person name="Omar R.F."/>
        </authorList>
    </citation>
    <scope>NUCLEOTIDE SEQUENCE [LARGE SCALE GENOMIC DNA]</scope>
    <source>
        <strain evidence="8 9">CCRI-24246</strain>
    </source>
</reference>
<evidence type="ECO:0000313" key="8">
    <source>
        <dbReference type="EMBL" id="TRW24032.1"/>
    </source>
</evidence>
<sequence length="394" mass="43203">MQDNNEFISAPEKKHKSKYGLVFISGIITGILIYLFINIYSNRAYGMSLQEYMNINSFIDMTEKYYYKDTKDVDYNVGIRKGIVESLGDPYSRYLSKEEFSKIMEQTTGEFVGIGVYIGPTQDGKIGVIAPIKGSPAEKAGIKPGDIIITVNGKPYDAKTVDEAVRNMKGKEGEKVVLELVSVDKKLKKLTIIKSPIHTQTVSSKALDNGIGYMQIISFEGKTAQEFSENLASLKQKNIKGLIIDLRSNPGGMVDQVVKIADEILPQAMIVYTQNKAGAQEKFTSDDAHRLDLPIVVLVNKGSASASEILSGALQDNKKATIVGTNTYGKGVIQSVMGLNDGTGLVITTAQYFTPNGNRVHQVGIKPDVEVQLDENAKTDNQLQKAIEVLKTKM</sequence>
<evidence type="ECO:0000256" key="5">
    <source>
        <dbReference type="RuleBase" id="RU004404"/>
    </source>
</evidence>
<dbReference type="Gene3D" id="3.30.750.44">
    <property type="match status" value="1"/>
</dbReference>
<evidence type="ECO:0000256" key="4">
    <source>
        <dbReference type="ARBA" id="ARBA00022825"/>
    </source>
</evidence>
<dbReference type="PANTHER" id="PTHR32060:SF30">
    <property type="entry name" value="CARBOXY-TERMINAL PROCESSING PROTEASE CTPA"/>
    <property type="match status" value="1"/>
</dbReference>
<dbReference type="Pfam" id="PF03572">
    <property type="entry name" value="Peptidase_S41"/>
    <property type="match status" value="1"/>
</dbReference>
<evidence type="ECO:0000259" key="7">
    <source>
        <dbReference type="PROSITE" id="PS50106"/>
    </source>
</evidence>
<dbReference type="OrthoDB" id="9812068at2"/>
<dbReference type="InterPro" id="IPR036034">
    <property type="entry name" value="PDZ_sf"/>
</dbReference>
<dbReference type="InterPro" id="IPR001478">
    <property type="entry name" value="PDZ"/>
</dbReference>
<keyword evidence="6" id="KW-0472">Membrane</keyword>
<dbReference type="SUPFAM" id="SSF52096">
    <property type="entry name" value="ClpP/crotonase"/>
    <property type="match status" value="1"/>
</dbReference>
<dbReference type="InterPro" id="IPR005151">
    <property type="entry name" value="Tail-specific_protease"/>
</dbReference>
<dbReference type="InterPro" id="IPR029045">
    <property type="entry name" value="ClpP/crotonase-like_dom_sf"/>
</dbReference>
<dbReference type="SMART" id="SM00245">
    <property type="entry name" value="TSPc"/>
    <property type="match status" value="1"/>
</dbReference>
<dbReference type="CDD" id="cd07560">
    <property type="entry name" value="Peptidase_S41_CPP"/>
    <property type="match status" value="1"/>
</dbReference>
<keyword evidence="6" id="KW-1133">Transmembrane helix</keyword>
<dbReference type="AlphaFoldDB" id="A0A552V0R8"/>
<dbReference type="GO" id="GO:0006508">
    <property type="term" value="P:proteolysis"/>
    <property type="evidence" value="ECO:0007669"/>
    <property type="project" value="UniProtKB-KW"/>
</dbReference>
<keyword evidence="2 5" id="KW-0645">Protease</keyword>
<evidence type="ECO:0000256" key="1">
    <source>
        <dbReference type="ARBA" id="ARBA00009179"/>
    </source>
</evidence>
<dbReference type="NCBIfam" id="TIGR00225">
    <property type="entry name" value="prc"/>
    <property type="match status" value="1"/>
</dbReference>
<dbReference type="SMART" id="SM00228">
    <property type="entry name" value="PDZ"/>
    <property type="match status" value="1"/>
</dbReference>
<dbReference type="Gene3D" id="3.90.226.10">
    <property type="entry name" value="2-enoyl-CoA Hydratase, Chain A, domain 1"/>
    <property type="match status" value="1"/>
</dbReference>
<evidence type="ECO:0000256" key="6">
    <source>
        <dbReference type="SAM" id="Phobius"/>
    </source>
</evidence>
<organism evidence="8 9">
    <name type="scientific">Criibacterium bergeronii</name>
    <dbReference type="NCBI Taxonomy" id="1871336"/>
    <lineage>
        <taxon>Bacteria</taxon>
        <taxon>Bacillati</taxon>
        <taxon>Bacillota</taxon>
        <taxon>Clostridia</taxon>
        <taxon>Peptostreptococcales</taxon>
        <taxon>Filifactoraceae</taxon>
        <taxon>Criibacterium</taxon>
    </lineage>
</organism>
<dbReference type="Gene3D" id="2.30.42.10">
    <property type="match status" value="1"/>
</dbReference>
<dbReference type="InterPro" id="IPR004447">
    <property type="entry name" value="Peptidase_S41A"/>
</dbReference>
<evidence type="ECO:0000256" key="2">
    <source>
        <dbReference type="ARBA" id="ARBA00022670"/>
    </source>
</evidence>
<dbReference type="Pfam" id="PF17820">
    <property type="entry name" value="PDZ_6"/>
    <property type="match status" value="1"/>
</dbReference>
<dbReference type="GO" id="GO:0007165">
    <property type="term" value="P:signal transduction"/>
    <property type="evidence" value="ECO:0007669"/>
    <property type="project" value="TreeGrafter"/>
</dbReference>
<dbReference type="RefSeq" id="WP_144398590.1">
    <property type="nucleotide sequence ID" value="NZ_VJXW01000016.1"/>
</dbReference>